<evidence type="ECO:0000313" key="2">
    <source>
        <dbReference type="Proteomes" id="UP000588098"/>
    </source>
</evidence>
<dbReference type="EMBL" id="JACHJL010000005">
    <property type="protein sequence ID" value="MBB5935349.1"/>
    <property type="molecule type" value="Genomic_DNA"/>
</dbReference>
<sequence>MPTSWSSSQLRLRASAGGGIGAASGDQEPLALRDQATIDWVERTLPDSDTKEWRREHAAPLPVGVHWDVAVLPAALWDGIQARLAAAVRKRPVIADTIREEVYLPVPVGTATTSGIRILRAGAWLLVQHPRHGGARARWLSYPTADSVLTDTSALVNAIHGYRAVLP</sequence>
<dbReference type="Proteomes" id="UP000588098">
    <property type="component" value="Unassembled WGS sequence"/>
</dbReference>
<accession>A0A7W9Q8L1</accession>
<dbReference type="RefSeq" id="WP_184571762.1">
    <property type="nucleotide sequence ID" value="NZ_JACHJL010000005.1"/>
</dbReference>
<dbReference type="AlphaFoldDB" id="A0A7W9Q8L1"/>
<protein>
    <submittedName>
        <fullName evidence="1">Uncharacterized protein</fullName>
    </submittedName>
</protein>
<keyword evidence="2" id="KW-1185">Reference proteome</keyword>
<comment type="caution">
    <text evidence="1">The sequence shown here is derived from an EMBL/GenBank/DDBJ whole genome shotgun (WGS) entry which is preliminary data.</text>
</comment>
<reference evidence="1 2" key="1">
    <citation type="submission" date="2020-08" db="EMBL/GenBank/DDBJ databases">
        <title>Genomic Encyclopedia of Type Strains, Phase III (KMG-III): the genomes of soil and plant-associated and newly described type strains.</title>
        <authorList>
            <person name="Whitman W."/>
        </authorList>
    </citation>
    <scope>NUCLEOTIDE SEQUENCE [LARGE SCALE GENOMIC DNA]</scope>
    <source>
        <strain evidence="1 2">CECT 8305</strain>
    </source>
</reference>
<evidence type="ECO:0000313" key="1">
    <source>
        <dbReference type="EMBL" id="MBB5935349.1"/>
    </source>
</evidence>
<gene>
    <name evidence="1" type="ORF">FHS42_002411</name>
</gene>
<organism evidence="1 2">
    <name type="scientific">Streptomyces zagrosensis</name>
    <dbReference type="NCBI Taxonomy" id="1042984"/>
    <lineage>
        <taxon>Bacteria</taxon>
        <taxon>Bacillati</taxon>
        <taxon>Actinomycetota</taxon>
        <taxon>Actinomycetes</taxon>
        <taxon>Kitasatosporales</taxon>
        <taxon>Streptomycetaceae</taxon>
        <taxon>Streptomyces</taxon>
    </lineage>
</organism>
<name>A0A7W9Q8L1_9ACTN</name>
<proteinExistence type="predicted"/>